<name>A0AAD9WUW6_9ROSI</name>
<evidence type="ECO:0000256" key="1">
    <source>
        <dbReference type="ARBA" id="ARBA00022821"/>
    </source>
</evidence>
<feature type="compositionally biased region" description="Basic and acidic residues" evidence="2">
    <location>
        <begin position="108"/>
        <end position="124"/>
    </location>
</feature>
<protein>
    <recommendedName>
        <fullName evidence="3">Disease resistance protein RPS4B/Roq1-like leucine-rich repeats domain-containing protein</fullName>
    </recommendedName>
</protein>
<evidence type="ECO:0000313" key="4">
    <source>
        <dbReference type="EMBL" id="KAK2643367.1"/>
    </source>
</evidence>
<dbReference type="Proteomes" id="UP001280121">
    <property type="component" value="Unassembled WGS sequence"/>
</dbReference>
<comment type="caution">
    <text evidence="4">The sequence shown here is derived from an EMBL/GenBank/DDBJ whole genome shotgun (WGS) entry which is preliminary data.</text>
</comment>
<dbReference type="Pfam" id="PF23286">
    <property type="entry name" value="LRR_13"/>
    <property type="match status" value="1"/>
</dbReference>
<evidence type="ECO:0000259" key="3">
    <source>
        <dbReference type="Pfam" id="PF23286"/>
    </source>
</evidence>
<dbReference type="PANTHER" id="PTHR36766:SF73">
    <property type="entry name" value="NB-ARC DOMAIN-CONTAINING PROTEIN"/>
    <property type="match status" value="1"/>
</dbReference>
<dbReference type="GO" id="GO:0006952">
    <property type="term" value="P:defense response"/>
    <property type="evidence" value="ECO:0007669"/>
    <property type="project" value="UniProtKB-KW"/>
</dbReference>
<dbReference type="AlphaFoldDB" id="A0AAD9WUW6"/>
<keyword evidence="5" id="KW-1185">Reference proteome</keyword>
<dbReference type="PANTHER" id="PTHR36766">
    <property type="entry name" value="PLANT BROAD-SPECTRUM MILDEW RESISTANCE PROTEIN RPW8"/>
    <property type="match status" value="1"/>
</dbReference>
<feature type="domain" description="Disease resistance protein RPS4B/Roq1-like leucine-rich repeats" evidence="3">
    <location>
        <begin position="8"/>
        <end position="107"/>
    </location>
</feature>
<organism evidence="4 5">
    <name type="scientific">Dipteronia dyeriana</name>
    <dbReference type="NCBI Taxonomy" id="168575"/>
    <lineage>
        <taxon>Eukaryota</taxon>
        <taxon>Viridiplantae</taxon>
        <taxon>Streptophyta</taxon>
        <taxon>Embryophyta</taxon>
        <taxon>Tracheophyta</taxon>
        <taxon>Spermatophyta</taxon>
        <taxon>Magnoliopsida</taxon>
        <taxon>eudicotyledons</taxon>
        <taxon>Gunneridae</taxon>
        <taxon>Pentapetalae</taxon>
        <taxon>rosids</taxon>
        <taxon>malvids</taxon>
        <taxon>Sapindales</taxon>
        <taxon>Sapindaceae</taxon>
        <taxon>Hippocastanoideae</taxon>
        <taxon>Acereae</taxon>
        <taxon>Dipteronia</taxon>
    </lineage>
</organism>
<dbReference type="EMBL" id="JANJYI010000007">
    <property type="protein sequence ID" value="KAK2643367.1"/>
    <property type="molecule type" value="Genomic_DNA"/>
</dbReference>
<sequence length="139" mass="15632">MNLCFSSRYLDFSGCSELENLPEVLENSREIYSVSLERSAIKSLPSFIEILSGLEELSLRYCKNLESLPNSLCNLTNLERLDLTGCFGVEKMLENVLSSSSSSSVYSEYKDESAESGDHDIAKEDQEEDSQNIVHEDKD</sequence>
<dbReference type="InterPro" id="IPR032675">
    <property type="entry name" value="LRR_dom_sf"/>
</dbReference>
<evidence type="ECO:0000256" key="2">
    <source>
        <dbReference type="SAM" id="MobiDB-lite"/>
    </source>
</evidence>
<dbReference type="SUPFAM" id="SSF52047">
    <property type="entry name" value="RNI-like"/>
    <property type="match status" value="1"/>
</dbReference>
<proteinExistence type="predicted"/>
<reference evidence="4" key="1">
    <citation type="journal article" date="2023" name="Plant J.">
        <title>Genome sequences and population genomics provide insights into the demographic history, inbreeding, and mutation load of two 'living fossil' tree species of Dipteronia.</title>
        <authorList>
            <person name="Feng Y."/>
            <person name="Comes H.P."/>
            <person name="Chen J."/>
            <person name="Zhu S."/>
            <person name="Lu R."/>
            <person name="Zhang X."/>
            <person name="Li P."/>
            <person name="Qiu J."/>
            <person name="Olsen K.M."/>
            <person name="Qiu Y."/>
        </authorList>
    </citation>
    <scope>NUCLEOTIDE SEQUENCE</scope>
    <source>
        <strain evidence="4">KIB01</strain>
    </source>
</reference>
<dbReference type="InterPro" id="IPR058546">
    <property type="entry name" value="RPS4B/Roq1-like_LRR"/>
</dbReference>
<keyword evidence="1" id="KW-0611">Plant defense</keyword>
<feature type="region of interest" description="Disordered" evidence="2">
    <location>
        <begin position="97"/>
        <end position="139"/>
    </location>
</feature>
<dbReference type="Gene3D" id="3.80.10.10">
    <property type="entry name" value="Ribonuclease Inhibitor"/>
    <property type="match status" value="1"/>
</dbReference>
<evidence type="ECO:0000313" key="5">
    <source>
        <dbReference type="Proteomes" id="UP001280121"/>
    </source>
</evidence>
<gene>
    <name evidence="4" type="ORF">Ddye_025130</name>
</gene>
<accession>A0AAD9WUW6</accession>